<organism evidence="1 2">
    <name type="scientific">Williamsia deligens</name>
    <dbReference type="NCBI Taxonomy" id="321325"/>
    <lineage>
        <taxon>Bacteria</taxon>
        <taxon>Bacillati</taxon>
        <taxon>Actinomycetota</taxon>
        <taxon>Actinomycetes</taxon>
        <taxon>Mycobacteriales</taxon>
        <taxon>Nocardiaceae</taxon>
        <taxon>Williamsia</taxon>
    </lineage>
</organism>
<dbReference type="RefSeq" id="WP_253646015.1">
    <property type="nucleotide sequence ID" value="NZ_BAAAMO010000002.1"/>
</dbReference>
<name>A0ABW3G7B4_9NOCA</name>
<dbReference type="InterPro" id="IPR004260">
    <property type="entry name" value="Pyr-dimer_DNA_glycosylase"/>
</dbReference>
<reference evidence="2" key="1">
    <citation type="journal article" date="2019" name="Int. J. Syst. Evol. Microbiol.">
        <title>The Global Catalogue of Microorganisms (GCM) 10K type strain sequencing project: providing services to taxonomists for standard genome sequencing and annotation.</title>
        <authorList>
            <consortium name="The Broad Institute Genomics Platform"/>
            <consortium name="The Broad Institute Genome Sequencing Center for Infectious Disease"/>
            <person name="Wu L."/>
            <person name="Ma J."/>
        </authorList>
    </citation>
    <scope>NUCLEOTIDE SEQUENCE [LARGE SCALE GENOMIC DNA]</scope>
    <source>
        <strain evidence="2">CCUG 50873</strain>
    </source>
</reference>
<dbReference type="Pfam" id="PF03013">
    <property type="entry name" value="Pyr_excise"/>
    <property type="match status" value="1"/>
</dbReference>
<dbReference type="Proteomes" id="UP001597068">
    <property type="component" value="Unassembled WGS sequence"/>
</dbReference>
<protein>
    <submittedName>
        <fullName evidence="1">MSMEG_6728 family protein</fullName>
    </submittedName>
</protein>
<comment type="caution">
    <text evidence="1">The sequence shown here is derived from an EMBL/GenBank/DDBJ whole genome shotgun (WGS) entry which is preliminary data.</text>
</comment>
<evidence type="ECO:0000313" key="2">
    <source>
        <dbReference type="Proteomes" id="UP001597068"/>
    </source>
</evidence>
<accession>A0ABW3G7B4</accession>
<proteinExistence type="predicted"/>
<evidence type="ECO:0000313" key="1">
    <source>
        <dbReference type="EMBL" id="MFD0926083.1"/>
    </source>
</evidence>
<gene>
    <name evidence="1" type="ORF">ACFQ04_10075</name>
</gene>
<dbReference type="NCBIfam" id="NF038085">
    <property type="entry name" value="MSMEG_6728_fam"/>
    <property type="match status" value="1"/>
</dbReference>
<dbReference type="EMBL" id="JBHTIL010000001">
    <property type="protein sequence ID" value="MFD0926083.1"/>
    <property type="molecule type" value="Genomic_DNA"/>
</dbReference>
<keyword evidence="2" id="KW-1185">Reference proteome</keyword>
<sequence>MQTFLPYADFLRSAQVLDTPRLGKQRVETLQIVRSLELYDYGWSTHPAVRMWRGHTPALIRYGLDVAQVWTDGGRADTTAGLIAEFAPDVVDRTQADLAADGLMPPWLDDDRLHDSHRSALLRKDPGRYRLLFGDELPDDLPYFWPEPPAEVTPLDDAPASHLWVLRAADPDAYTEFRRRGIVGLGTASGIEVDAGEGGTAELRALLRAQDPPRRPNKETRVLAEFVAHVEVGDVVVVPIPDEPGRLARGVVDGEYRFSRSATTRVPHRRSVVWSDVVDREAIEPVALLQNPRTLFPVPGGGS</sequence>